<dbReference type="GO" id="GO:0046872">
    <property type="term" value="F:metal ion binding"/>
    <property type="evidence" value="ECO:0007669"/>
    <property type="project" value="UniProtKB-KW"/>
</dbReference>
<sequence>MTRVFSGSCHCGSLGVRLRTTLAPSEFVPRRDSCGFCLRHAARVISDPKGWLEIAAPREATPYRFGMGITDFHLCPRCGCFVAASWIDGDHLFGVVNVNALDERDAFSAAPVITDFDAETRAEREGRRRRGWTPGRLAR</sequence>
<keyword evidence="2" id="KW-0479">Metal-binding</keyword>
<dbReference type="Proteomes" id="UP000230709">
    <property type="component" value="Chromosome"/>
</dbReference>
<feature type="domain" description="CENP-V/GFA" evidence="4">
    <location>
        <begin position="5"/>
        <end position="117"/>
    </location>
</feature>
<dbReference type="EMBL" id="CP023737">
    <property type="protein sequence ID" value="ATQ67482.1"/>
    <property type="molecule type" value="Genomic_DNA"/>
</dbReference>
<name>A0A2D2CXK9_METT3</name>
<dbReference type="InterPro" id="IPR006913">
    <property type="entry name" value="CENP-V/GFA"/>
</dbReference>
<evidence type="ECO:0000256" key="1">
    <source>
        <dbReference type="ARBA" id="ARBA00005495"/>
    </source>
</evidence>
<reference evidence="6" key="1">
    <citation type="submission" date="2017-10" db="EMBL/GenBank/DDBJ databases">
        <title>Completed PacBio SMRT sequence of Methylosinus trichosporium OB3b reveals presence of a third large plasmid.</title>
        <authorList>
            <person name="Charles T.C."/>
            <person name="Lynch M.D.J."/>
            <person name="Heil J.R."/>
            <person name="Cheng J."/>
        </authorList>
    </citation>
    <scope>NUCLEOTIDE SEQUENCE [LARGE SCALE GENOMIC DNA]</scope>
    <source>
        <strain evidence="6">OB3b</strain>
    </source>
</reference>
<evidence type="ECO:0000259" key="4">
    <source>
        <dbReference type="PROSITE" id="PS51891"/>
    </source>
</evidence>
<dbReference type="GO" id="GO:0016846">
    <property type="term" value="F:carbon-sulfur lyase activity"/>
    <property type="evidence" value="ECO:0007669"/>
    <property type="project" value="InterPro"/>
</dbReference>
<organism evidence="5 6">
    <name type="scientific">Methylosinus trichosporium (strain ATCC 35070 / NCIMB 11131 / UNIQEM 75 / OB3b)</name>
    <dbReference type="NCBI Taxonomy" id="595536"/>
    <lineage>
        <taxon>Bacteria</taxon>
        <taxon>Pseudomonadati</taxon>
        <taxon>Pseudomonadota</taxon>
        <taxon>Alphaproteobacteria</taxon>
        <taxon>Hyphomicrobiales</taxon>
        <taxon>Methylocystaceae</taxon>
        <taxon>Methylosinus</taxon>
    </lineage>
</organism>
<dbReference type="STRING" id="595536.GCA_000178815_03976"/>
<protein>
    <recommendedName>
        <fullName evidence="4">CENP-V/GFA domain-containing protein</fullName>
    </recommendedName>
</protein>
<evidence type="ECO:0000256" key="2">
    <source>
        <dbReference type="ARBA" id="ARBA00022723"/>
    </source>
</evidence>
<dbReference type="AlphaFoldDB" id="A0A2D2CXK9"/>
<comment type="similarity">
    <text evidence="1">Belongs to the Gfa family.</text>
</comment>
<dbReference type="Gene3D" id="2.170.150.70">
    <property type="match status" value="1"/>
</dbReference>
<keyword evidence="6" id="KW-1185">Reference proteome</keyword>
<proteinExistence type="inferred from homology"/>
<dbReference type="SUPFAM" id="SSF51316">
    <property type="entry name" value="Mss4-like"/>
    <property type="match status" value="1"/>
</dbReference>
<accession>A0A2D2CXK9</accession>
<gene>
    <name evidence="5" type="ORF">CQW49_05915</name>
</gene>
<dbReference type="InterPro" id="IPR011057">
    <property type="entry name" value="Mss4-like_sf"/>
</dbReference>
<evidence type="ECO:0000313" key="6">
    <source>
        <dbReference type="Proteomes" id="UP000230709"/>
    </source>
</evidence>
<dbReference type="PROSITE" id="PS51891">
    <property type="entry name" value="CENP_V_GFA"/>
    <property type="match status" value="1"/>
</dbReference>
<dbReference type="RefSeq" id="WP_003614606.1">
    <property type="nucleotide sequence ID" value="NZ_ADVE02000001.1"/>
</dbReference>
<keyword evidence="3" id="KW-0862">Zinc</keyword>
<evidence type="ECO:0000313" key="5">
    <source>
        <dbReference type="EMBL" id="ATQ67482.1"/>
    </source>
</evidence>
<evidence type="ECO:0000256" key="3">
    <source>
        <dbReference type="ARBA" id="ARBA00022833"/>
    </source>
</evidence>
<dbReference type="KEGG" id="mtw:CQW49_05915"/>